<keyword evidence="1" id="KW-0378">Hydrolase</keyword>
<evidence type="ECO:0000256" key="1">
    <source>
        <dbReference type="ARBA" id="ARBA00022670"/>
    </source>
</evidence>
<dbReference type="InterPro" id="IPR025724">
    <property type="entry name" value="GAG-pre-integrase_dom"/>
</dbReference>
<gene>
    <name evidence="3" type="ORF">KK1_038440</name>
</gene>
<dbReference type="Pfam" id="PF13976">
    <property type="entry name" value="gag_pre-integrs"/>
    <property type="match status" value="1"/>
</dbReference>
<proteinExistence type="predicted"/>
<dbReference type="OMA" id="GCAGHYS"/>
<dbReference type="GO" id="GO:0015074">
    <property type="term" value="P:DNA integration"/>
    <property type="evidence" value="ECO:0007669"/>
    <property type="project" value="InterPro"/>
</dbReference>
<dbReference type="InterPro" id="IPR054722">
    <property type="entry name" value="PolX-like_BBD"/>
</dbReference>
<dbReference type="AlphaFoldDB" id="A0A151RCK0"/>
<sequence length="385" mass="42418">MAQSPTSALELKIESEGNHPISLSIDDYKEYLPLKAAQQASSSVSIAHTGNSTVYLSHSTSIGPWALDSGASDYLTGNVSLFPSLSSPKTPHHITLADGSKVQAIGIGQISPTPSLPLKFVLLVPGCPFNYISISKLTRSLNCAITYTFDSFLIQDRSTGQTIGVGSKSHGLYYLQPSTSTICASVESPSLIHRRLGHPSLNKLKKMVPHLSCLESLECESCQLGKHVRTSFPNSINSRAVSPFDVIHSDVWGPSRVPSLLGHRYYVTFIDDFSRCTWIFLMKNRSELFNIFQSFYSEIKTQFGKVIRILRSDNAKEYFSDCFKSFMTSHGILHQSSCPHTPQQNGVAERKHKHIVDTARTLLLNANAPPKLWGDVVLTAGYLIN</sequence>
<evidence type="ECO:0000259" key="2">
    <source>
        <dbReference type="PROSITE" id="PS50994"/>
    </source>
</evidence>
<dbReference type="PROSITE" id="PS50994">
    <property type="entry name" value="INTEGRASE"/>
    <property type="match status" value="1"/>
</dbReference>
<accession>A0A151RCK0</accession>
<dbReference type="PANTHER" id="PTHR42648:SF28">
    <property type="entry name" value="TRANSPOSON-ENCODED PROTEIN WITH RIBONUCLEASE H-LIKE AND RETROVIRUS ZINC FINGER-LIKE DOMAINS"/>
    <property type="match status" value="1"/>
</dbReference>
<reference evidence="3" key="1">
    <citation type="journal article" date="2012" name="Nat. Biotechnol.">
        <title>Draft genome sequence of pigeonpea (Cajanus cajan), an orphan legume crop of resource-poor farmers.</title>
        <authorList>
            <person name="Varshney R.K."/>
            <person name="Chen W."/>
            <person name="Li Y."/>
            <person name="Bharti A.K."/>
            <person name="Saxena R.K."/>
            <person name="Schlueter J.A."/>
            <person name="Donoghue M.T."/>
            <person name="Azam S."/>
            <person name="Fan G."/>
            <person name="Whaley A.M."/>
            <person name="Farmer A.D."/>
            <person name="Sheridan J."/>
            <person name="Iwata A."/>
            <person name="Tuteja R."/>
            <person name="Penmetsa R.V."/>
            <person name="Wu W."/>
            <person name="Upadhyaya H.D."/>
            <person name="Yang S.P."/>
            <person name="Shah T."/>
            <person name="Saxena K.B."/>
            <person name="Michael T."/>
            <person name="McCombie W.R."/>
            <person name="Yang B."/>
            <person name="Zhang G."/>
            <person name="Yang H."/>
            <person name="Wang J."/>
            <person name="Spillane C."/>
            <person name="Cook D.R."/>
            <person name="May G.D."/>
            <person name="Xu X."/>
            <person name="Jackson S.A."/>
        </authorList>
    </citation>
    <scope>NUCLEOTIDE SEQUENCE [LARGE SCALE GENOMIC DNA]</scope>
</reference>
<dbReference type="EMBL" id="KQ483849">
    <property type="protein sequence ID" value="KYP40247.1"/>
    <property type="molecule type" value="Genomic_DNA"/>
</dbReference>
<feature type="domain" description="Integrase catalytic" evidence="2">
    <location>
        <begin position="239"/>
        <end position="385"/>
    </location>
</feature>
<dbReference type="Pfam" id="PF22936">
    <property type="entry name" value="Pol_BBD"/>
    <property type="match status" value="1"/>
</dbReference>
<evidence type="ECO:0000313" key="3">
    <source>
        <dbReference type="EMBL" id="KYP40247.1"/>
    </source>
</evidence>
<dbReference type="PANTHER" id="PTHR42648">
    <property type="entry name" value="TRANSPOSASE, PUTATIVE-RELATED"/>
    <property type="match status" value="1"/>
</dbReference>
<keyword evidence="1" id="KW-0645">Protease</keyword>
<dbReference type="Gramene" id="C.cajan_33529.t">
    <property type="protein sequence ID" value="C.cajan_33529.t.cds1"/>
    <property type="gene ID" value="C.cajan_33529"/>
</dbReference>
<dbReference type="Gene3D" id="3.30.420.10">
    <property type="entry name" value="Ribonuclease H-like superfamily/Ribonuclease H"/>
    <property type="match status" value="1"/>
</dbReference>
<dbReference type="InterPro" id="IPR001584">
    <property type="entry name" value="Integrase_cat-core"/>
</dbReference>
<dbReference type="InterPro" id="IPR012337">
    <property type="entry name" value="RNaseH-like_sf"/>
</dbReference>
<dbReference type="InterPro" id="IPR036397">
    <property type="entry name" value="RNaseH_sf"/>
</dbReference>
<dbReference type="GO" id="GO:0008233">
    <property type="term" value="F:peptidase activity"/>
    <property type="evidence" value="ECO:0007669"/>
    <property type="project" value="UniProtKB-KW"/>
</dbReference>
<dbReference type="GO" id="GO:0006508">
    <property type="term" value="P:proteolysis"/>
    <property type="evidence" value="ECO:0007669"/>
    <property type="project" value="UniProtKB-KW"/>
</dbReference>
<protein>
    <submittedName>
        <fullName evidence="3">Retrovirus-related Pol polyprotein from transposon TNT 1-94</fullName>
    </submittedName>
</protein>
<dbReference type="Proteomes" id="UP000075243">
    <property type="component" value="Unassembled WGS sequence"/>
</dbReference>
<name>A0A151RCK0_CAJCA</name>
<keyword evidence="4" id="KW-1185">Reference proteome</keyword>
<dbReference type="SUPFAM" id="SSF53098">
    <property type="entry name" value="Ribonuclease H-like"/>
    <property type="match status" value="1"/>
</dbReference>
<organism evidence="3 4">
    <name type="scientific">Cajanus cajan</name>
    <name type="common">Pigeon pea</name>
    <name type="synonym">Cajanus indicus</name>
    <dbReference type="NCBI Taxonomy" id="3821"/>
    <lineage>
        <taxon>Eukaryota</taxon>
        <taxon>Viridiplantae</taxon>
        <taxon>Streptophyta</taxon>
        <taxon>Embryophyta</taxon>
        <taxon>Tracheophyta</taxon>
        <taxon>Spermatophyta</taxon>
        <taxon>Magnoliopsida</taxon>
        <taxon>eudicotyledons</taxon>
        <taxon>Gunneridae</taxon>
        <taxon>Pentapetalae</taxon>
        <taxon>rosids</taxon>
        <taxon>fabids</taxon>
        <taxon>Fabales</taxon>
        <taxon>Fabaceae</taxon>
        <taxon>Papilionoideae</taxon>
        <taxon>50 kb inversion clade</taxon>
        <taxon>NPAAA clade</taxon>
        <taxon>indigoferoid/millettioid clade</taxon>
        <taxon>Phaseoleae</taxon>
        <taxon>Cajanus</taxon>
    </lineage>
</organism>
<dbReference type="InterPro" id="IPR039537">
    <property type="entry name" value="Retrotran_Ty1/copia-like"/>
</dbReference>
<evidence type="ECO:0000313" key="4">
    <source>
        <dbReference type="Proteomes" id="UP000075243"/>
    </source>
</evidence>
<dbReference type="GO" id="GO:0003676">
    <property type="term" value="F:nucleic acid binding"/>
    <property type="evidence" value="ECO:0007669"/>
    <property type="project" value="InterPro"/>
</dbReference>
<dbReference type="Pfam" id="PF00665">
    <property type="entry name" value="rve"/>
    <property type="match status" value="1"/>
</dbReference>